<sequence>MKNSILKYVFICMSAGTLLTSCSNDFIETEFFQSIEQRPLVSIEEMESTVRGQYNAMRSTNYYGCDFLMIAEIRSDNMFSNNASGYYNTVSNYSMLSSDAYASGPYTQMYRVVALANTVINNQPASPLTWKASADPAAITAKANYLKGQSYAARALAFFDALRLYGQEYSGGTDGIVIPTKYDPTALQPRASVTQVRTQIESDFDQAIALMSPALDNYTDKTVLNTISVKTLMSRYYLYKGDYAKVRSLVNDVVSAGKYSVIGRGDYANSFRSTSAQNSMFELAIGTLGDLGTTSVSYKLLTAPSGYGNMKVLAALRNTYSTNDIRLNGGVTSGAILNGITTGLVLNGKYANTFDNIKLVRYEEALLNGAEAELNAGGTPSKAVTYYNLILQNRISNYTPVTSVTLDDIYLEKKKEFVGEGFGMFDLLRRGQPITQRSTAGAAVQVRNIGNNLLAFPIPRAEINVPGTPVVQNPGYSN</sequence>
<dbReference type="Pfam" id="PF07980">
    <property type="entry name" value="SusD_RagB"/>
    <property type="match status" value="1"/>
</dbReference>
<keyword evidence="9" id="KW-1185">Reference proteome</keyword>
<dbReference type="Proteomes" id="UP000198869">
    <property type="component" value="Unassembled WGS sequence"/>
</dbReference>
<dbReference type="PROSITE" id="PS51257">
    <property type="entry name" value="PROKAR_LIPOPROTEIN"/>
    <property type="match status" value="1"/>
</dbReference>
<dbReference type="SUPFAM" id="SSF48452">
    <property type="entry name" value="TPR-like"/>
    <property type="match status" value="1"/>
</dbReference>
<keyword evidence="4" id="KW-0472">Membrane</keyword>
<comment type="similarity">
    <text evidence="2">Belongs to the SusD family.</text>
</comment>
<dbReference type="Gene3D" id="1.25.40.900">
    <property type="match status" value="1"/>
</dbReference>
<reference evidence="9" key="1">
    <citation type="submission" date="2016-10" db="EMBL/GenBank/DDBJ databases">
        <authorList>
            <person name="Varghese N."/>
            <person name="Submissions S."/>
        </authorList>
    </citation>
    <scope>NUCLEOTIDE SEQUENCE [LARGE SCALE GENOMIC DNA]</scope>
    <source>
        <strain evidence="9">DSM 17071</strain>
    </source>
</reference>
<dbReference type="InterPro" id="IPR033985">
    <property type="entry name" value="SusD-like_N"/>
</dbReference>
<dbReference type="Gene3D" id="1.25.40.390">
    <property type="match status" value="1"/>
</dbReference>
<dbReference type="GO" id="GO:0009279">
    <property type="term" value="C:cell outer membrane"/>
    <property type="evidence" value="ECO:0007669"/>
    <property type="project" value="UniProtKB-SubCell"/>
</dbReference>
<evidence type="ECO:0000256" key="5">
    <source>
        <dbReference type="ARBA" id="ARBA00023237"/>
    </source>
</evidence>
<evidence type="ECO:0000256" key="3">
    <source>
        <dbReference type="ARBA" id="ARBA00022729"/>
    </source>
</evidence>
<evidence type="ECO:0000256" key="2">
    <source>
        <dbReference type="ARBA" id="ARBA00006275"/>
    </source>
</evidence>
<dbReference type="Gene3D" id="2.20.20.130">
    <property type="match status" value="1"/>
</dbReference>
<evidence type="ECO:0000259" key="7">
    <source>
        <dbReference type="Pfam" id="PF14322"/>
    </source>
</evidence>
<evidence type="ECO:0000313" key="8">
    <source>
        <dbReference type="EMBL" id="SDI01526.1"/>
    </source>
</evidence>
<dbReference type="InterPro" id="IPR011990">
    <property type="entry name" value="TPR-like_helical_dom_sf"/>
</dbReference>
<feature type="domain" description="RagB/SusD" evidence="6">
    <location>
        <begin position="352"/>
        <end position="476"/>
    </location>
</feature>
<dbReference type="OrthoDB" id="630434at2"/>
<organism evidence="8 9">
    <name type="scientific">Chryseobacterium taeanense</name>
    <dbReference type="NCBI Taxonomy" id="311334"/>
    <lineage>
        <taxon>Bacteria</taxon>
        <taxon>Pseudomonadati</taxon>
        <taxon>Bacteroidota</taxon>
        <taxon>Flavobacteriia</taxon>
        <taxon>Flavobacteriales</taxon>
        <taxon>Weeksellaceae</taxon>
        <taxon>Chryseobacterium group</taxon>
        <taxon>Chryseobacterium</taxon>
    </lineage>
</organism>
<accession>A0A1G8H4J1</accession>
<proteinExistence type="inferred from homology"/>
<gene>
    <name evidence="8" type="ORF">SAMN05421846_103250</name>
</gene>
<evidence type="ECO:0000256" key="4">
    <source>
        <dbReference type="ARBA" id="ARBA00023136"/>
    </source>
</evidence>
<evidence type="ECO:0000259" key="6">
    <source>
        <dbReference type="Pfam" id="PF07980"/>
    </source>
</evidence>
<dbReference type="Pfam" id="PF14322">
    <property type="entry name" value="SusD-like_3"/>
    <property type="match status" value="1"/>
</dbReference>
<dbReference type="InterPro" id="IPR012944">
    <property type="entry name" value="SusD_RagB_dom"/>
</dbReference>
<evidence type="ECO:0000313" key="9">
    <source>
        <dbReference type="Proteomes" id="UP000198869"/>
    </source>
</evidence>
<comment type="subcellular location">
    <subcellularLocation>
        <location evidence="1">Cell outer membrane</location>
    </subcellularLocation>
</comment>
<feature type="domain" description="SusD-like N-terminal" evidence="7">
    <location>
        <begin position="77"/>
        <end position="238"/>
    </location>
</feature>
<keyword evidence="5" id="KW-0998">Cell outer membrane</keyword>
<dbReference type="EMBL" id="FNDW01000003">
    <property type="protein sequence ID" value="SDI01526.1"/>
    <property type="molecule type" value="Genomic_DNA"/>
</dbReference>
<dbReference type="RefSeq" id="WP_089856545.1">
    <property type="nucleotide sequence ID" value="NZ_FNDW01000003.1"/>
</dbReference>
<protein>
    <submittedName>
        <fullName evidence="8">SusD family protein</fullName>
    </submittedName>
</protein>
<keyword evidence="3" id="KW-0732">Signal</keyword>
<evidence type="ECO:0000256" key="1">
    <source>
        <dbReference type="ARBA" id="ARBA00004442"/>
    </source>
</evidence>
<dbReference type="STRING" id="311334.SAMN05421846_103250"/>
<name>A0A1G8H4J1_9FLAO</name>
<dbReference type="AlphaFoldDB" id="A0A1G8H4J1"/>